<dbReference type="EMBL" id="JARDXE010000017">
    <property type="protein sequence ID" value="MDE8648176.1"/>
    <property type="molecule type" value="Genomic_DNA"/>
</dbReference>
<reference evidence="1" key="1">
    <citation type="submission" date="2023-02" db="EMBL/GenBank/DDBJ databases">
        <title>A novel hydrolase synthesized by Rhodococcus erythropolis HQ is responsible for the detoxification of Zearalenone.</title>
        <authorList>
            <person name="Hu J."/>
            <person name="Xu J."/>
        </authorList>
    </citation>
    <scope>NUCLEOTIDE SEQUENCE</scope>
    <source>
        <strain evidence="1">HQ</strain>
    </source>
</reference>
<name>A0AAW6LPU5_RHOSG</name>
<dbReference type="RefSeq" id="WP_275232414.1">
    <property type="nucleotide sequence ID" value="NZ_JARDXE010000017.1"/>
</dbReference>
<accession>A0AAW6LPU5</accession>
<evidence type="ECO:0000313" key="2">
    <source>
        <dbReference type="Proteomes" id="UP001217325"/>
    </source>
</evidence>
<dbReference type="SUPFAM" id="SSF110849">
    <property type="entry name" value="ParB/Sulfiredoxin"/>
    <property type="match status" value="1"/>
</dbReference>
<proteinExistence type="predicted"/>
<organism evidence="1 2">
    <name type="scientific">Rhodococcus qingshengii</name>
    <dbReference type="NCBI Taxonomy" id="334542"/>
    <lineage>
        <taxon>Bacteria</taxon>
        <taxon>Bacillati</taxon>
        <taxon>Actinomycetota</taxon>
        <taxon>Actinomycetes</taxon>
        <taxon>Mycobacteriales</taxon>
        <taxon>Nocardiaceae</taxon>
        <taxon>Rhodococcus</taxon>
        <taxon>Rhodococcus erythropolis group</taxon>
    </lineage>
</organism>
<dbReference type="InterPro" id="IPR036086">
    <property type="entry name" value="ParB/Sulfiredoxin_sf"/>
</dbReference>
<gene>
    <name evidence="1" type="ORF">PXH69_24725</name>
</gene>
<evidence type="ECO:0000313" key="1">
    <source>
        <dbReference type="EMBL" id="MDE8648176.1"/>
    </source>
</evidence>
<dbReference type="Proteomes" id="UP001217325">
    <property type="component" value="Unassembled WGS sequence"/>
</dbReference>
<dbReference type="AlphaFoldDB" id="A0AAW6LPU5"/>
<comment type="caution">
    <text evidence="1">The sequence shown here is derived from an EMBL/GenBank/DDBJ whole genome shotgun (WGS) entry which is preliminary data.</text>
</comment>
<sequence>MSEPQRRTFDPKVLIAEVSTGDLHSWSNEFEFLWTQHRRAMLNLLDDVAERGIREPVVIGADGRLWDGHHRVAVAIALHLNQIETVDHRLPLTTTAKEPTRQ</sequence>
<evidence type="ECO:0008006" key="3">
    <source>
        <dbReference type="Google" id="ProtNLM"/>
    </source>
</evidence>
<protein>
    <recommendedName>
        <fullName evidence="3">ParB/Sulfiredoxin domain-containing protein</fullName>
    </recommendedName>
</protein>